<feature type="binding site" evidence="8">
    <location>
        <position position="227"/>
    </location>
    <ligand>
        <name>Mg(2+)</name>
        <dbReference type="ChEBI" id="CHEBI:18420"/>
    </ligand>
</feature>
<keyword evidence="6 8" id="KW-0460">Magnesium</keyword>
<proteinExistence type="inferred from homology"/>
<keyword evidence="6 8" id="KW-0479">Metal-binding</keyword>
<dbReference type="CDD" id="cd06852">
    <property type="entry name" value="GT_MraY"/>
    <property type="match status" value="1"/>
</dbReference>
<feature type="transmembrane region" description="Helical" evidence="6">
    <location>
        <begin position="295"/>
        <end position="315"/>
    </location>
</feature>
<evidence type="ECO:0000256" key="8">
    <source>
        <dbReference type="PIRSR" id="PIRSR600715-1"/>
    </source>
</evidence>
<dbReference type="EC" id="2.7.8.13" evidence="6 7"/>
<comment type="cofactor">
    <cofactor evidence="6 8">
        <name>Mg(2+)</name>
        <dbReference type="ChEBI" id="CHEBI:18420"/>
    </cofactor>
</comment>
<feature type="transmembrane region" description="Helical" evidence="6">
    <location>
        <begin position="109"/>
        <end position="129"/>
    </location>
</feature>
<evidence type="ECO:0000256" key="3">
    <source>
        <dbReference type="ARBA" id="ARBA00022692"/>
    </source>
</evidence>
<evidence type="ECO:0000256" key="4">
    <source>
        <dbReference type="ARBA" id="ARBA00022989"/>
    </source>
</evidence>
<comment type="pathway">
    <text evidence="6">Cell wall biogenesis; peptidoglycan biosynthesis.</text>
</comment>
<evidence type="ECO:0000256" key="5">
    <source>
        <dbReference type="ARBA" id="ARBA00023136"/>
    </source>
</evidence>
<comment type="similarity">
    <text evidence="6">Belongs to the glycosyltransferase 4 family. MraY subfamily.</text>
</comment>
<keyword evidence="6" id="KW-0133">Cell shape</keyword>
<evidence type="ECO:0000256" key="6">
    <source>
        <dbReference type="HAMAP-Rule" id="MF_00038"/>
    </source>
</evidence>
<dbReference type="GO" id="GO:0005886">
    <property type="term" value="C:plasma membrane"/>
    <property type="evidence" value="ECO:0007669"/>
    <property type="project" value="UniProtKB-SubCell"/>
</dbReference>
<keyword evidence="6" id="KW-0131">Cell cycle</keyword>
<dbReference type="PANTHER" id="PTHR22926">
    <property type="entry name" value="PHOSPHO-N-ACETYLMURAMOYL-PENTAPEPTIDE-TRANSFERASE"/>
    <property type="match status" value="1"/>
</dbReference>
<dbReference type="PANTHER" id="PTHR22926:SF5">
    <property type="entry name" value="PHOSPHO-N-ACETYLMURAMOYL-PENTAPEPTIDE-TRANSFERASE HOMOLOG"/>
    <property type="match status" value="1"/>
</dbReference>
<feature type="transmembrane region" description="Helical" evidence="6">
    <location>
        <begin position="75"/>
        <end position="97"/>
    </location>
</feature>
<dbReference type="EMBL" id="METM01000029">
    <property type="protein sequence ID" value="OGB89145.1"/>
    <property type="molecule type" value="Genomic_DNA"/>
</dbReference>
<keyword evidence="6" id="KW-1003">Cell membrane</keyword>
<dbReference type="NCBIfam" id="TIGR00445">
    <property type="entry name" value="mraY"/>
    <property type="match status" value="1"/>
</dbReference>
<dbReference type="GO" id="GO:0071555">
    <property type="term" value="P:cell wall organization"/>
    <property type="evidence" value="ECO:0007669"/>
    <property type="project" value="UniProtKB-KW"/>
</dbReference>
<dbReference type="GO" id="GO:0008963">
    <property type="term" value="F:phospho-N-acetylmuramoyl-pentapeptide-transferase activity"/>
    <property type="evidence" value="ECO:0007669"/>
    <property type="project" value="UniProtKB-UniRule"/>
</dbReference>
<name>A0A1F4PZL7_UNCSA</name>
<evidence type="ECO:0000313" key="10">
    <source>
        <dbReference type="Proteomes" id="UP000178724"/>
    </source>
</evidence>
<keyword evidence="3 6" id="KW-0812">Transmembrane</keyword>
<feature type="transmembrane region" description="Helical" evidence="6">
    <location>
        <begin position="175"/>
        <end position="194"/>
    </location>
</feature>
<evidence type="ECO:0000256" key="1">
    <source>
        <dbReference type="ARBA" id="ARBA00004141"/>
    </source>
</evidence>
<dbReference type="Proteomes" id="UP000178724">
    <property type="component" value="Unassembled WGS sequence"/>
</dbReference>
<dbReference type="InterPro" id="IPR000715">
    <property type="entry name" value="Glycosyl_transferase_4"/>
</dbReference>
<gene>
    <name evidence="6" type="primary">mraY</name>
    <name evidence="9" type="ORF">A2625_02355</name>
</gene>
<dbReference type="GO" id="GO:0051992">
    <property type="term" value="F:UDP-N-acetylmuramoyl-L-alanyl-D-glutamyl-meso-2,6-diaminopimelyl-D-alanyl-D-alanine:undecaprenyl-phosphate transferase activity"/>
    <property type="evidence" value="ECO:0007669"/>
    <property type="project" value="RHEA"/>
</dbReference>
<dbReference type="Pfam" id="PF00953">
    <property type="entry name" value="Glycos_transf_4"/>
    <property type="match status" value="1"/>
</dbReference>
<dbReference type="InterPro" id="IPR003524">
    <property type="entry name" value="PNAcMuramoyl-5peptid_Trfase"/>
</dbReference>
<reference evidence="9 10" key="1">
    <citation type="journal article" date="2016" name="Nat. Commun.">
        <title>Thousands of microbial genomes shed light on interconnected biogeochemical processes in an aquifer system.</title>
        <authorList>
            <person name="Anantharaman K."/>
            <person name="Brown C.T."/>
            <person name="Hug L.A."/>
            <person name="Sharon I."/>
            <person name="Castelle C.J."/>
            <person name="Probst A.J."/>
            <person name="Thomas B.C."/>
            <person name="Singh A."/>
            <person name="Wilkins M.J."/>
            <person name="Karaoz U."/>
            <person name="Brodie E.L."/>
            <person name="Williams K.H."/>
            <person name="Hubbard S.S."/>
            <person name="Banfield J.F."/>
        </authorList>
    </citation>
    <scope>NUCLEOTIDE SEQUENCE [LARGE SCALE GENOMIC DNA]</scope>
</reference>
<keyword evidence="6" id="KW-0573">Peptidoglycan synthesis</keyword>
<feature type="transmembrane region" description="Helical" evidence="6">
    <location>
        <begin position="200"/>
        <end position="216"/>
    </location>
</feature>
<protein>
    <recommendedName>
        <fullName evidence="6 7">Phospho-N-acetylmuramoyl-pentapeptide-transferase</fullName>
        <ecNumber evidence="6 7">2.7.8.13</ecNumber>
    </recommendedName>
    <alternativeName>
        <fullName evidence="6">UDP-MurNAc-pentapeptide phosphotransferase</fullName>
    </alternativeName>
</protein>
<keyword evidence="6" id="KW-0961">Cell wall biogenesis/degradation</keyword>
<dbReference type="GO" id="GO:0051301">
    <property type="term" value="P:cell division"/>
    <property type="evidence" value="ECO:0007669"/>
    <property type="project" value="UniProtKB-KW"/>
</dbReference>
<feature type="transmembrane region" description="Helical" evidence="6">
    <location>
        <begin position="6"/>
        <end position="26"/>
    </location>
</feature>
<organism evidence="9 10">
    <name type="scientific">candidate division WOR-1 bacterium RIFCSPHIGHO2_01_FULL_53_15</name>
    <dbReference type="NCBI Taxonomy" id="1802564"/>
    <lineage>
        <taxon>Bacteria</taxon>
        <taxon>Bacillati</taxon>
        <taxon>Saganbacteria</taxon>
    </lineage>
</organism>
<feature type="binding site" evidence="8">
    <location>
        <position position="167"/>
    </location>
    <ligand>
        <name>Mg(2+)</name>
        <dbReference type="ChEBI" id="CHEBI:18420"/>
    </ligand>
</feature>
<dbReference type="GO" id="GO:0009252">
    <property type="term" value="P:peptidoglycan biosynthetic process"/>
    <property type="evidence" value="ECO:0007669"/>
    <property type="project" value="UniProtKB-UniRule"/>
</dbReference>
<keyword evidence="4 6" id="KW-1133">Transmembrane helix</keyword>
<comment type="caution">
    <text evidence="9">The sequence shown here is derived from an EMBL/GenBank/DDBJ whole genome shotgun (WGS) entry which is preliminary data.</text>
</comment>
<keyword evidence="6" id="KW-0132">Cell division</keyword>
<keyword evidence="5 6" id="KW-0472">Membrane</keyword>
<feature type="transmembrane region" description="Helical" evidence="6">
    <location>
        <begin position="47"/>
        <end position="69"/>
    </location>
</feature>
<evidence type="ECO:0000313" key="9">
    <source>
        <dbReference type="EMBL" id="OGB89145.1"/>
    </source>
</evidence>
<feature type="transmembrane region" description="Helical" evidence="6">
    <location>
        <begin position="223"/>
        <end position="244"/>
    </location>
</feature>
<dbReference type="UniPathway" id="UPA00219"/>
<dbReference type="AlphaFoldDB" id="A0A1F4PZL7"/>
<evidence type="ECO:0000256" key="7">
    <source>
        <dbReference type="NCBIfam" id="TIGR00445"/>
    </source>
</evidence>
<evidence type="ECO:0000256" key="2">
    <source>
        <dbReference type="ARBA" id="ARBA00022679"/>
    </source>
</evidence>
<feature type="transmembrane region" description="Helical" evidence="6">
    <location>
        <begin position="250"/>
        <end position="274"/>
    </location>
</feature>
<comment type="catalytic activity">
    <reaction evidence="6">
        <text>UDP-N-acetyl-alpha-D-muramoyl-L-alanyl-gamma-D-glutamyl-meso-2,6-diaminopimeloyl-D-alanyl-D-alanine + di-trans,octa-cis-undecaprenyl phosphate = di-trans,octa-cis-undecaprenyl diphospho-N-acetyl-alpha-D-muramoyl-L-alanyl-D-glutamyl-meso-2,6-diaminopimeloyl-D-alanyl-D-alanine + UMP</text>
        <dbReference type="Rhea" id="RHEA:28386"/>
        <dbReference type="ChEBI" id="CHEBI:57865"/>
        <dbReference type="ChEBI" id="CHEBI:60392"/>
        <dbReference type="ChEBI" id="CHEBI:61386"/>
        <dbReference type="ChEBI" id="CHEBI:61387"/>
        <dbReference type="EC" id="2.7.8.13"/>
    </reaction>
</comment>
<accession>A0A1F4PZL7</accession>
<keyword evidence="2 6" id="KW-0808">Transferase</keyword>
<dbReference type="GO" id="GO:0008360">
    <property type="term" value="P:regulation of cell shape"/>
    <property type="evidence" value="ECO:0007669"/>
    <property type="project" value="UniProtKB-KW"/>
</dbReference>
<feature type="transmembrane region" description="Helical" evidence="6">
    <location>
        <begin position="149"/>
        <end position="168"/>
    </location>
</feature>
<comment type="function">
    <text evidence="6">Catalyzes the initial step of the lipid cycle reactions in the biosynthesis of the cell wall peptidoglycan: transfers peptidoglycan precursor phospho-MurNAc-pentapeptide from UDP-MurNAc-pentapeptide onto the lipid carrier undecaprenyl phosphate, yielding undecaprenyl-pyrophosphoryl-MurNAc-pentapeptide, known as lipid I.</text>
</comment>
<comment type="subcellular location">
    <subcellularLocation>
        <location evidence="6">Cell membrane</location>
        <topology evidence="6">Multi-pass membrane protein</topology>
    </subcellularLocation>
    <subcellularLocation>
        <location evidence="1">Membrane</location>
        <topology evidence="1">Multi-pass membrane protein</topology>
    </subcellularLocation>
</comment>
<dbReference type="HAMAP" id="MF_00038">
    <property type="entry name" value="MraY"/>
    <property type="match status" value="1"/>
</dbReference>
<dbReference type="GO" id="GO:0046872">
    <property type="term" value="F:metal ion binding"/>
    <property type="evidence" value="ECO:0007669"/>
    <property type="project" value="UniProtKB-KW"/>
</dbReference>
<sequence>MISQIFTFFSAAIISLALTFPVVWLLKFFKLGQTVLAAAPAAHGEKAGTSTMGGLGFLITIIAFSLILIDVELHPAYLALILLIAAYAGIGLADDLLKIARRQNLGLTFWEKIVLQVLAAGAFAVYLTFLGYNLSLYGILAKLGFTNPFLYQLLVVVFVVGFGNATNLTDGLNGLLAGTGSIAFIALAVLASGALMPNGALFALAAAGAILAFLYFNFPRAQVFMGDVGSLAIGAGLAGLAFIIHQELRLVVVGGVFVIEALSVILQVTSYKFFKRRIFKMTPLHHTFELMGIRETWVVVGFWIVGLIFGGLAIWI</sequence>